<gene>
    <name evidence="2" type="ORF">E5K02_16480</name>
</gene>
<dbReference type="Pfam" id="PF13648">
    <property type="entry name" value="Lipocalin_4"/>
    <property type="match status" value="1"/>
</dbReference>
<evidence type="ECO:0000313" key="3">
    <source>
        <dbReference type="Proteomes" id="UP000298471"/>
    </source>
</evidence>
<protein>
    <submittedName>
        <fullName evidence="2">DUF5004 domain-containing protein</fullName>
    </submittedName>
</protein>
<feature type="domain" description="Lipocalin-like" evidence="1">
    <location>
        <begin position="45"/>
        <end position="142"/>
    </location>
</feature>
<dbReference type="OrthoDB" id="882093at2"/>
<dbReference type="Proteomes" id="UP000298471">
    <property type="component" value="Unassembled WGS sequence"/>
</dbReference>
<dbReference type="RefSeq" id="WP_135396301.1">
    <property type="nucleotide sequence ID" value="NZ_SRMB01000003.1"/>
</dbReference>
<dbReference type="EMBL" id="SRMB01000003">
    <property type="protein sequence ID" value="TGE26392.1"/>
    <property type="molecule type" value="Genomic_DNA"/>
</dbReference>
<reference evidence="2 3" key="1">
    <citation type="submission" date="2019-04" db="EMBL/GenBank/DDBJ databases">
        <authorList>
            <person name="Feng G."/>
            <person name="Zhang J."/>
            <person name="Zhu H."/>
        </authorList>
    </citation>
    <scope>NUCLEOTIDE SEQUENCE [LARGE SCALE GENOMIC DNA]</scope>
    <source>
        <strain evidence="2 3">9PBR-1</strain>
    </source>
</reference>
<organism evidence="2 3">
    <name type="scientific">Hymenobacter metallicola</name>
    <dbReference type="NCBI Taxonomy" id="2563114"/>
    <lineage>
        <taxon>Bacteria</taxon>
        <taxon>Pseudomonadati</taxon>
        <taxon>Bacteroidota</taxon>
        <taxon>Cytophagia</taxon>
        <taxon>Cytophagales</taxon>
        <taxon>Hymenobacteraceae</taxon>
        <taxon>Hymenobacter</taxon>
    </lineage>
</organism>
<dbReference type="AlphaFoldDB" id="A0A4Z0QCF8"/>
<sequence length="162" mass="17960">MKTPFRLPLLALFSVVSLVSVSCKKDKENSPAPKTKTDMLSGKDWILTAQTVEPGMTADDGSTVTDLFPYLEDCDTDDLMRYETSGSCALDEGASRCNPNSPQRYSGTWSFDSNETVLKTNMQTLGNSSFNIIELNDNTLKISGIRNAQGQNRKFTYTYSKK</sequence>
<comment type="caution">
    <text evidence="2">The sequence shown here is derived from an EMBL/GenBank/DDBJ whole genome shotgun (WGS) entry which is preliminary data.</text>
</comment>
<evidence type="ECO:0000259" key="1">
    <source>
        <dbReference type="Pfam" id="PF13648"/>
    </source>
</evidence>
<accession>A0A4Z0QCF8</accession>
<evidence type="ECO:0000313" key="2">
    <source>
        <dbReference type="EMBL" id="TGE26392.1"/>
    </source>
</evidence>
<dbReference type="PROSITE" id="PS51257">
    <property type="entry name" value="PROKAR_LIPOPROTEIN"/>
    <property type="match status" value="1"/>
</dbReference>
<dbReference type="InterPro" id="IPR024311">
    <property type="entry name" value="Lipocalin-like"/>
</dbReference>
<name>A0A4Z0QCF8_9BACT</name>
<keyword evidence="3" id="KW-1185">Reference proteome</keyword>
<proteinExistence type="predicted"/>